<evidence type="ECO:0000256" key="1">
    <source>
        <dbReference type="ARBA" id="ARBA00022505"/>
    </source>
</evidence>
<name>A0A7V4XRS8_9BACT</name>
<dbReference type="InterPro" id="IPR008274">
    <property type="entry name" value="AldOxase/xan_DH_MoCoBD1"/>
</dbReference>
<dbReference type="Gene3D" id="3.90.1170.50">
    <property type="entry name" value="Aldehyde oxidase/xanthine dehydrogenase, a/b hammerhead"/>
    <property type="match status" value="1"/>
</dbReference>
<comment type="caution">
    <text evidence="4">The sequence shown here is derived from an EMBL/GenBank/DDBJ whole genome shotgun (WGS) entry which is preliminary data.</text>
</comment>
<keyword evidence="2" id="KW-0560">Oxidoreductase</keyword>
<dbReference type="InterPro" id="IPR036856">
    <property type="entry name" value="Ald_Oxase/Xan_DH_a/b_sf"/>
</dbReference>
<dbReference type="GO" id="GO:0005506">
    <property type="term" value="F:iron ion binding"/>
    <property type="evidence" value="ECO:0007669"/>
    <property type="project" value="InterPro"/>
</dbReference>
<proteinExistence type="predicted"/>
<dbReference type="PANTHER" id="PTHR11908:SF132">
    <property type="entry name" value="ALDEHYDE OXIDASE 1-RELATED"/>
    <property type="match status" value="1"/>
</dbReference>
<dbReference type="InterPro" id="IPR000674">
    <property type="entry name" value="Ald_Oxase/Xan_DH_a/b"/>
</dbReference>
<sequence length="757" mass="81537">MATDLFKAPIGQPVTRIEGFHKVTGTAPYALDFLPDNVAHAVGVFSTIGKGRIVSIDTSKAESMPGVLAVLHHGNIGPIYRSAERLQPNSHASESRPPLSDDRVYYFGQFVAVVVANTFEQATAAAAHVHVKYDVEKPATMPSEAPMPAGNARAQYARGDAASAYASAPVQIEGFYSTPTETHNPMEMHASTAVWKGDNVTLYETTQGVMNFQGVSSEMLGIPIDRVEVICYFCGGGFGGKLFPWPQSALAAVAARQLGRPVKIFVPRDMMFTTVGHRPTTQQHLRIGATHDGKLLSIEHNVVQPTSMLDSFMEYCIGVTGMLYTCKNIATKQDVIQLNIGTPTPMRGPGTTPGLYALESAMDDLAIKLNMDPLELRLKNYAEIDESSNKPYSGKHLRECYQVGAEKFGWSKRDPRVGSMRNGSEILGWGMATSTWEAGRGSADVRVRLMEDGRVRVSSGTQDPGTGTYTVMAQVAAERLGIPMHRIHVVIGKSNLPPGPMSGGSTATASVIPAVAKACDEAMNAVLRAADNAPDLGIHDPESATGNVNHSKPTLKMTNGYVHAADAKPETGKPFGDVLQALNLAALEGEASTHPNPEMRNYSGHCFGAQFVEVGWDPGIARLRVNRIVTVMDVGRVINKKTARNQVLGGVTWGIGMGAFEETIYDPRNAKPLNNNLADYLVPTNADVPKTEVIFVEYPDYHLNEFGARGVGEIGLTGVASALTMAVYHATGIRVRRLPIRIEDLLPSKVGLAKDYV</sequence>
<gene>
    <name evidence="4" type="ORF">ENW50_04300</name>
</gene>
<dbReference type="PANTHER" id="PTHR11908">
    <property type="entry name" value="XANTHINE DEHYDROGENASE"/>
    <property type="match status" value="1"/>
</dbReference>
<dbReference type="AlphaFoldDB" id="A0A7V4XRS8"/>
<dbReference type="Gene3D" id="3.30.365.10">
    <property type="entry name" value="Aldehyde oxidase/xanthine dehydrogenase, molybdopterin binding domain"/>
    <property type="match status" value="4"/>
</dbReference>
<dbReference type="InterPro" id="IPR016208">
    <property type="entry name" value="Ald_Oxase/xanthine_DH-like"/>
</dbReference>
<protein>
    <submittedName>
        <fullName evidence="4">Xanthine dehydrogenase family protein molybdopterin-binding subunit</fullName>
    </submittedName>
</protein>
<dbReference type="Pfam" id="PF01315">
    <property type="entry name" value="Ald_Xan_dh_C"/>
    <property type="match status" value="1"/>
</dbReference>
<evidence type="ECO:0000313" key="4">
    <source>
        <dbReference type="EMBL" id="HGY93897.1"/>
    </source>
</evidence>
<evidence type="ECO:0000259" key="3">
    <source>
        <dbReference type="SMART" id="SM01008"/>
    </source>
</evidence>
<feature type="domain" description="Aldehyde oxidase/xanthine dehydrogenase a/b hammerhead" evidence="3">
    <location>
        <begin position="24"/>
        <end position="137"/>
    </location>
</feature>
<dbReference type="Pfam" id="PF02738">
    <property type="entry name" value="MoCoBD_1"/>
    <property type="match status" value="1"/>
</dbReference>
<dbReference type="Pfam" id="PF20256">
    <property type="entry name" value="MoCoBD_2"/>
    <property type="match status" value="1"/>
</dbReference>
<accession>A0A7V4XRS8</accession>
<organism evidence="4">
    <name type="scientific">Acidobacterium capsulatum</name>
    <dbReference type="NCBI Taxonomy" id="33075"/>
    <lineage>
        <taxon>Bacteria</taxon>
        <taxon>Pseudomonadati</taxon>
        <taxon>Acidobacteriota</taxon>
        <taxon>Terriglobia</taxon>
        <taxon>Terriglobales</taxon>
        <taxon>Acidobacteriaceae</taxon>
        <taxon>Acidobacterium</taxon>
    </lineage>
</organism>
<dbReference type="SUPFAM" id="SSF56003">
    <property type="entry name" value="Molybdenum cofactor-binding domain"/>
    <property type="match status" value="1"/>
</dbReference>
<dbReference type="SUPFAM" id="SSF54665">
    <property type="entry name" value="CO dehydrogenase molybdoprotein N-domain-like"/>
    <property type="match status" value="1"/>
</dbReference>
<dbReference type="InterPro" id="IPR037165">
    <property type="entry name" value="AldOxase/xan_DH_Mopterin-bd_sf"/>
</dbReference>
<evidence type="ECO:0000256" key="2">
    <source>
        <dbReference type="ARBA" id="ARBA00023002"/>
    </source>
</evidence>
<dbReference type="EMBL" id="DTKL01000020">
    <property type="protein sequence ID" value="HGY93897.1"/>
    <property type="molecule type" value="Genomic_DNA"/>
</dbReference>
<reference evidence="4" key="1">
    <citation type="journal article" date="2020" name="mSystems">
        <title>Genome- and Community-Level Interaction Insights into Carbon Utilization and Element Cycling Functions of Hydrothermarchaeota in Hydrothermal Sediment.</title>
        <authorList>
            <person name="Zhou Z."/>
            <person name="Liu Y."/>
            <person name="Xu W."/>
            <person name="Pan J."/>
            <person name="Luo Z.H."/>
            <person name="Li M."/>
        </authorList>
    </citation>
    <scope>NUCLEOTIDE SEQUENCE [LARGE SCALE GENOMIC DNA]</scope>
    <source>
        <strain evidence="4">SpSt-855</strain>
    </source>
</reference>
<dbReference type="SMART" id="SM01008">
    <property type="entry name" value="Ald_Xan_dh_C"/>
    <property type="match status" value="1"/>
</dbReference>
<dbReference type="InterPro" id="IPR046867">
    <property type="entry name" value="AldOxase/xan_DH_MoCoBD2"/>
</dbReference>
<dbReference type="GO" id="GO:0016491">
    <property type="term" value="F:oxidoreductase activity"/>
    <property type="evidence" value="ECO:0007669"/>
    <property type="project" value="UniProtKB-KW"/>
</dbReference>
<keyword evidence="1" id="KW-0500">Molybdenum</keyword>